<evidence type="ECO:0000256" key="1">
    <source>
        <dbReference type="SAM" id="MobiDB-lite"/>
    </source>
</evidence>
<evidence type="ECO:0000313" key="4">
    <source>
        <dbReference type="Proteomes" id="UP001500051"/>
    </source>
</evidence>
<evidence type="ECO:0008006" key="5">
    <source>
        <dbReference type="Google" id="ProtNLM"/>
    </source>
</evidence>
<accession>A0ABP7E063</accession>
<evidence type="ECO:0000256" key="2">
    <source>
        <dbReference type="SAM" id="Phobius"/>
    </source>
</evidence>
<comment type="caution">
    <text evidence="3">The sequence shown here is derived from an EMBL/GenBank/DDBJ whole genome shotgun (WGS) entry which is preliminary data.</text>
</comment>
<keyword evidence="2" id="KW-0472">Membrane</keyword>
<feature type="compositionally biased region" description="Low complexity" evidence="1">
    <location>
        <begin position="87"/>
        <end position="96"/>
    </location>
</feature>
<dbReference type="RefSeq" id="WP_344813624.1">
    <property type="nucleotide sequence ID" value="NZ_BAAAYX010000014.1"/>
</dbReference>
<keyword evidence="2" id="KW-1133">Transmembrane helix</keyword>
<organism evidence="3 4">
    <name type="scientific">Microlunatus aurantiacus</name>
    <dbReference type="NCBI Taxonomy" id="446786"/>
    <lineage>
        <taxon>Bacteria</taxon>
        <taxon>Bacillati</taxon>
        <taxon>Actinomycetota</taxon>
        <taxon>Actinomycetes</taxon>
        <taxon>Propionibacteriales</taxon>
        <taxon>Propionibacteriaceae</taxon>
        <taxon>Microlunatus</taxon>
    </lineage>
</organism>
<keyword evidence="4" id="KW-1185">Reference proteome</keyword>
<name>A0ABP7E063_9ACTN</name>
<feature type="region of interest" description="Disordered" evidence="1">
    <location>
        <begin position="87"/>
        <end position="128"/>
    </location>
</feature>
<feature type="transmembrane region" description="Helical" evidence="2">
    <location>
        <begin position="6"/>
        <end position="25"/>
    </location>
</feature>
<protein>
    <recommendedName>
        <fullName evidence="5">MtN3 and saliva related transmembrane protein</fullName>
    </recommendedName>
</protein>
<feature type="transmembrane region" description="Helical" evidence="2">
    <location>
        <begin position="37"/>
        <end position="57"/>
    </location>
</feature>
<proteinExistence type="predicted"/>
<keyword evidence="2" id="KW-0812">Transmembrane</keyword>
<evidence type="ECO:0000313" key="3">
    <source>
        <dbReference type="EMBL" id="GAA3712142.1"/>
    </source>
</evidence>
<feature type="transmembrane region" description="Helical" evidence="2">
    <location>
        <begin position="63"/>
        <end position="82"/>
    </location>
</feature>
<reference evidence="4" key="1">
    <citation type="journal article" date="2019" name="Int. J. Syst. Evol. Microbiol.">
        <title>The Global Catalogue of Microorganisms (GCM) 10K type strain sequencing project: providing services to taxonomists for standard genome sequencing and annotation.</title>
        <authorList>
            <consortium name="The Broad Institute Genomics Platform"/>
            <consortium name="The Broad Institute Genome Sequencing Center for Infectious Disease"/>
            <person name="Wu L."/>
            <person name="Ma J."/>
        </authorList>
    </citation>
    <scope>NUCLEOTIDE SEQUENCE [LARGE SCALE GENOMIC DNA]</scope>
    <source>
        <strain evidence="4">JCM 16548</strain>
    </source>
</reference>
<sequence length="128" mass="13235">MHQLALLAGSVAAAIFVVSQLPMVIKAYRTRNLSSYSFANIGLANLGNGLYTVYVVHVPIGPAWAVHGFNLTTAGVMLVLYLRHGSRSGASPGRPGVAAARGSRSVPGPGLDRVGRLAGRTGGRKAAQ</sequence>
<dbReference type="Gene3D" id="1.20.1280.290">
    <property type="match status" value="1"/>
</dbReference>
<dbReference type="EMBL" id="BAAAYX010000014">
    <property type="protein sequence ID" value="GAA3712142.1"/>
    <property type="molecule type" value="Genomic_DNA"/>
</dbReference>
<dbReference type="Proteomes" id="UP001500051">
    <property type="component" value="Unassembled WGS sequence"/>
</dbReference>
<gene>
    <name evidence="3" type="ORF">GCM10022204_33770</name>
</gene>